<accession>A0A0F3MBV7</accession>
<dbReference type="EMBL" id="LANO01000012">
    <property type="protein sequence ID" value="KJV53116.1"/>
    <property type="molecule type" value="Genomic_DNA"/>
</dbReference>
<sequence>MIKTSIELQDLRMKIYIKAKAEKAIELFLAVKCEVEESYVAKLL</sequence>
<reference evidence="1 3" key="1">
    <citation type="submission" date="2015-02" db="EMBL/GenBank/DDBJ databases">
        <title>Genome Sequencing of Rickettsiales.</title>
        <authorList>
            <person name="Daugherty S.C."/>
            <person name="Su Q."/>
            <person name="Abolude K."/>
            <person name="Beier-Sexton M."/>
            <person name="Carlyon J.A."/>
            <person name="Carter R."/>
            <person name="Day N.P."/>
            <person name="Dumler S.J."/>
            <person name="Dyachenko V."/>
            <person name="Godinez A."/>
            <person name="Kurtti T.J."/>
            <person name="Lichay M."/>
            <person name="Mullins K.E."/>
            <person name="Ott S."/>
            <person name="Pappas-Brown V."/>
            <person name="Paris D.H."/>
            <person name="Patel P."/>
            <person name="Richards A.L."/>
            <person name="Sadzewicz L."/>
            <person name="Sears K."/>
            <person name="Seidman D."/>
            <person name="Sengamalay N."/>
            <person name="Stenos J."/>
            <person name="Tallon L.J."/>
            <person name="Vincent G."/>
            <person name="Fraser C.M."/>
            <person name="Munderloh U."/>
            <person name="Dunning-Hotopp J.C."/>
        </authorList>
    </citation>
    <scope>NUCLEOTIDE SEQUENCE [LARGE SCALE GENOMIC DNA]</scope>
    <source>
        <strain evidence="1 3">Gilliam</strain>
    </source>
</reference>
<dbReference type="Proteomes" id="UP000033769">
    <property type="component" value="Unassembled WGS sequence"/>
</dbReference>
<keyword evidence="4" id="KW-1185">Reference proteome</keyword>
<protein>
    <submittedName>
        <fullName evidence="1">Uncharacterized protein</fullName>
    </submittedName>
</protein>
<evidence type="ECO:0000313" key="3">
    <source>
        <dbReference type="Proteomes" id="UP000033769"/>
    </source>
</evidence>
<dbReference type="RefSeq" id="WP_269460384.1">
    <property type="nucleotide sequence ID" value="NZ_LS398551.1"/>
</dbReference>
<proteinExistence type="predicted"/>
<dbReference type="PATRIC" id="fig|1359184.3.peg.279"/>
<evidence type="ECO:0000313" key="4">
    <source>
        <dbReference type="Proteomes" id="UP000244959"/>
    </source>
</evidence>
<evidence type="ECO:0000313" key="2">
    <source>
        <dbReference type="EMBL" id="SPR04056.1"/>
    </source>
</evidence>
<evidence type="ECO:0000313" key="1">
    <source>
        <dbReference type="EMBL" id="KJV53116.1"/>
    </source>
</evidence>
<dbReference type="Proteomes" id="UP000244959">
    <property type="component" value="Chromosome I"/>
</dbReference>
<organism evidence="1 3">
    <name type="scientific">Orientia tsutsugamushi str. Gilliam</name>
    <dbReference type="NCBI Taxonomy" id="1359184"/>
    <lineage>
        <taxon>Bacteria</taxon>
        <taxon>Pseudomonadati</taxon>
        <taxon>Pseudomonadota</taxon>
        <taxon>Alphaproteobacteria</taxon>
        <taxon>Rickettsiales</taxon>
        <taxon>Rickettsiaceae</taxon>
        <taxon>Rickettsieae</taxon>
        <taxon>Orientia</taxon>
    </lineage>
</organism>
<reference evidence="4" key="3">
    <citation type="submission" date="2018-03" db="EMBL/GenBank/DDBJ databases">
        <authorList>
            <person name="Batty M. E."/>
            <person name="Batty M E."/>
        </authorList>
    </citation>
    <scope>NUCLEOTIDE SEQUENCE [LARGE SCALE GENOMIC DNA]</scope>
    <source>
        <strain evidence="4">Gilliam</strain>
    </source>
</reference>
<dbReference type="AlphaFoldDB" id="A0A0F3MBV7"/>
<dbReference type="EMBL" id="LS398551">
    <property type="protein sequence ID" value="SPR04056.1"/>
    <property type="molecule type" value="Genomic_DNA"/>
</dbReference>
<reference evidence="2" key="2">
    <citation type="submission" date="2018-03" db="EMBL/GenBank/DDBJ databases">
        <authorList>
            <person name="Keele B.F."/>
        </authorList>
    </citation>
    <scope>NUCLEOTIDE SEQUENCE [LARGE SCALE GENOMIC DNA]</scope>
    <source>
        <strain evidence="2">Gilliam</strain>
    </source>
</reference>
<gene>
    <name evidence="2" type="ORF">GILLIAM_00561</name>
    <name evidence="1" type="ORF">OTSGILL_1027</name>
</gene>
<name>A0A0F3MBV7_ORITS</name>